<comment type="caution">
    <text evidence="1">The sequence shown here is derived from an EMBL/GenBank/DDBJ whole genome shotgun (WGS) entry which is preliminary data.</text>
</comment>
<organism evidence="1 3">
    <name type="scientific">Polaribacter dokdonensis DSW-5</name>
    <dbReference type="NCBI Taxonomy" id="1300348"/>
    <lineage>
        <taxon>Bacteria</taxon>
        <taxon>Pseudomonadati</taxon>
        <taxon>Bacteroidota</taxon>
        <taxon>Flavobacteriia</taxon>
        <taxon>Flavobacteriales</taxon>
        <taxon>Flavobacteriaceae</taxon>
    </lineage>
</organism>
<dbReference type="Proteomes" id="UP000183071">
    <property type="component" value="Unassembled WGS sequence"/>
</dbReference>
<evidence type="ECO:0000313" key="2">
    <source>
        <dbReference type="EMBL" id="SEE22738.1"/>
    </source>
</evidence>
<dbReference type="SFLD" id="SFLDG01129">
    <property type="entry name" value="C1.5:_HAD__Beta-PGM__Phosphata"/>
    <property type="match status" value="1"/>
</dbReference>
<dbReference type="SUPFAM" id="SSF56784">
    <property type="entry name" value="HAD-like"/>
    <property type="match status" value="1"/>
</dbReference>
<name>A0A0M9CEC4_9FLAO</name>
<protein>
    <submittedName>
        <fullName evidence="1">Haloacid dehalogenase-like hydrolase</fullName>
    </submittedName>
    <submittedName>
        <fullName evidence="2">Hydrolase of the HAD superfamily</fullName>
    </submittedName>
</protein>
<evidence type="ECO:0000313" key="1">
    <source>
        <dbReference type="EMBL" id="KOY50921.1"/>
    </source>
</evidence>
<dbReference type="RefSeq" id="WP_053973163.1">
    <property type="nucleotide sequence ID" value="NZ_FNUE01000001.1"/>
</dbReference>
<dbReference type="InterPro" id="IPR052550">
    <property type="entry name" value="Pyrimidine_5'-ntase_YjjG"/>
</dbReference>
<dbReference type="InterPro" id="IPR023214">
    <property type="entry name" value="HAD_sf"/>
</dbReference>
<reference evidence="2 4" key="2">
    <citation type="submission" date="2016-10" db="EMBL/GenBank/DDBJ databases">
        <authorList>
            <person name="Varghese N."/>
            <person name="Submissions S."/>
        </authorList>
    </citation>
    <scope>NUCLEOTIDE SEQUENCE [LARGE SCALE GENOMIC DNA]</scope>
    <source>
        <strain evidence="2 4">DSW-5</strain>
    </source>
</reference>
<dbReference type="Gene3D" id="3.40.50.1000">
    <property type="entry name" value="HAD superfamily/HAD-like"/>
    <property type="match status" value="1"/>
</dbReference>
<dbReference type="SFLD" id="SFLDG01135">
    <property type="entry name" value="C1.5.6:_HAD__Beta-PGM__Phospha"/>
    <property type="match status" value="1"/>
</dbReference>
<dbReference type="PANTHER" id="PTHR47478">
    <property type="match status" value="1"/>
</dbReference>
<dbReference type="EMBL" id="LGBR01000001">
    <property type="protein sequence ID" value="KOY50921.1"/>
    <property type="molecule type" value="Genomic_DNA"/>
</dbReference>
<proteinExistence type="predicted"/>
<dbReference type="InterPro" id="IPR036412">
    <property type="entry name" value="HAD-like_sf"/>
</dbReference>
<sequence>MAKIEHVFFDLDHTLWDFEKNSDLAFQKVFEKQNITIDLDKFLEVYKPLNLEFWRLYREEKITKSELRYSRLKNTFDAIDFEISDEVIDMIAIEYIDFLPHFNHLFDGTFEILDYLKDKYNLHIITNGFEEIQAKKMESSKILDYFDVIVTSESVGVKKPNPRVFEFALEKANANANNSIMIGDSIEADIYGAINSGIKAIHCNFEKEAIENSDFESITALHELKQYL</sequence>
<dbReference type="STRING" id="1300348.I602_481"/>
<dbReference type="NCBIfam" id="TIGR02254">
    <property type="entry name" value="YjjG_YfnB"/>
    <property type="match status" value="1"/>
</dbReference>
<dbReference type="PRINTS" id="PR00413">
    <property type="entry name" value="HADHALOGNASE"/>
</dbReference>
<dbReference type="EMBL" id="FNUE01000001">
    <property type="protein sequence ID" value="SEE22738.1"/>
    <property type="molecule type" value="Genomic_DNA"/>
</dbReference>
<dbReference type="Gene3D" id="1.10.150.240">
    <property type="entry name" value="Putative phosphatase, domain 2"/>
    <property type="match status" value="1"/>
</dbReference>
<dbReference type="InterPro" id="IPR023198">
    <property type="entry name" value="PGP-like_dom2"/>
</dbReference>
<keyword evidence="1" id="KW-0378">Hydrolase</keyword>
<dbReference type="InterPro" id="IPR011951">
    <property type="entry name" value="HAD-SF_hydro_IA_YjjG/PynA"/>
</dbReference>
<dbReference type="Proteomes" id="UP000037716">
    <property type="component" value="Unassembled WGS sequence"/>
</dbReference>
<dbReference type="InterPro" id="IPR041492">
    <property type="entry name" value="HAD_2"/>
</dbReference>
<accession>A0A0M9CEC4</accession>
<dbReference type="PATRIC" id="fig|1300348.6.peg.480"/>
<dbReference type="NCBIfam" id="TIGR01549">
    <property type="entry name" value="HAD-SF-IA-v1"/>
    <property type="match status" value="1"/>
</dbReference>
<dbReference type="SFLD" id="SFLDS00003">
    <property type="entry name" value="Haloacid_Dehalogenase"/>
    <property type="match status" value="1"/>
</dbReference>
<keyword evidence="4" id="KW-1185">Reference proteome</keyword>
<dbReference type="GO" id="GO:0008253">
    <property type="term" value="F:5'-nucleotidase activity"/>
    <property type="evidence" value="ECO:0007669"/>
    <property type="project" value="InterPro"/>
</dbReference>
<dbReference type="AlphaFoldDB" id="A0A0M9CEC4"/>
<dbReference type="OrthoDB" id="9802350at2"/>
<dbReference type="InterPro" id="IPR006439">
    <property type="entry name" value="HAD-SF_hydro_IA"/>
</dbReference>
<evidence type="ECO:0000313" key="3">
    <source>
        <dbReference type="Proteomes" id="UP000037716"/>
    </source>
</evidence>
<gene>
    <name evidence="1" type="ORF">I602_481</name>
    <name evidence="2" type="ORF">SAMN05444353_1303</name>
</gene>
<reference evidence="1 3" key="1">
    <citation type="submission" date="2015-07" db="EMBL/GenBank/DDBJ databases">
        <title>Genome of Polaribacter dokdonenesis DSW-5, isolated from seawater off Dokdo in Korea.</title>
        <authorList>
            <person name="Yoon K."/>
            <person name="Song J.Y."/>
            <person name="Kim J.F."/>
        </authorList>
    </citation>
    <scope>NUCLEOTIDE SEQUENCE [LARGE SCALE GENOMIC DNA]</scope>
    <source>
        <strain evidence="1 3">DSW-5</strain>
    </source>
</reference>
<dbReference type="Pfam" id="PF13419">
    <property type="entry name" value="HAD_2"/>
    <property type="match status" value="1"/>
</dbReference>
<evidence type="ECO:0000313" key="4">
    <source>
        <dbReference type="Proteomes" id="UP000183071"/>
    </source>
</evidence>
<dbReference type="PANTHER" id="PTHR47478:SF1">
    <property type="entry name" value="PYRIMIDINE 5'-NUCLEOTIDASE YJJG"/>
    <property type="match status" value="1"/>
</dbReference>